<evidence type="ECO:0000256" key="1">
    <source>
        <dbReference type="SAM" id="SignalP"/>
    </source>
</evidence>
<name>A0A7V9A5T2_9BACT</name>
<dbReference type="InterPro" id="IPR029062">
    <property type="entry name" value="Class_I_gatase-like"/>
</dbReference>
<feature type="domain" description="Biotin-protein ligase N-terminal" evidence="2">
    <location>
        <begin position="55"/>
        <end position="141"/>
    </location>
</feature>
<dbReference type="InterPro" id="IPR019197">
    <property type="entry name" value="Biotin-prot_ligase_N"/>
</dbReference>
<dbReference type="PIRSF" id="PIRSF016642">
    <property type="entry name" value="UCP016642"/>
    <property type="match status" value="1"/>
</dbReference>
<evidence type="ECO:0000313" key="3">
    <source>
        <dbReference type="EMBL" id="MBA2113558.1"/>
    </source>
</evidence>
<proteinExistence type="predicted"/>
<accession>A0A7V9A5T2</accession>
<sequence>MKTSYLSNAIGLLAIFGSCVWASLVQAKDIENNSPSAKHVRVAIYDHAKDFCKGTKNLKRFLTPENGFVLTVVRPDEIRKGVLHNNYDVLIMPGGSASSQARHLEEEGRDQIRKFVQEGGGYVGICAGAYLCTTNKPYSLGLVNAKVWDLAHWARGTGTVSLEMTSAGCQALKSSDQIVDVNYGQGPMLAPGEDSDLPGYQVLATYKTEVSKKGAPEGTMVGMHAIVRTMYGTGRVIAFSPHPEKPSGPESLMTEGVRWAGRGKTP</sequence>
<reference evidence="3 4" key="1">
    <citation type="submission" date="2020-05" db="EMBL/GenBank/DDBJ databases">
        <title>Bremerella alba sp. nov., a novel planctomycete isolated from the surface of the macroalga Fucus spiralis.</title>
        <authorList>
            <person name="Godinho O."/>
            <person name="Botelho R."/>
            <person name="Albuquerque L."/>
            <person name="Wiegand S."/>
            <person name="Da Costa M.S."/>
            <person name="Lobo-Da-Cunha A."/>
            <person name="Jogler C."/>
            <person name="Lage O.M."/>
        </authorList>
    </citation>
    <scope>NUCLEOTIDE SEQUENCE [LARGE SCALE GENOMIC DNA]</scope>
    <source>
        <strain evidence="3 4">FF15</strain>
    </source>
</reference>
<evidence type="ECO:0000259" key="2">
    <source>
        <dbReference type="Pfam" id="PF09825"/>
    </source>
</evidence>
<protein>
    <recommendedName>
        <fullName evidence="2">Biotin-protein ligase N-terminal domain-containing protein</fullName>
    </recommendedName>
</protein>
<dbReference type="AlphaFoldDB" id="A0A7V9A5T2"/>
<dbReference type="Gene3D" id="3.40.50.880">
    <property type="match status" value="1"/>
</dbReference>
<dbReference type="Proteomes" id="UP000551616">
    <property type="component" value="Unassembled WGS sequence"/>
</dbReference>
<feature type="signal peptide" evidence="1">
    <location>
        <begin position="1"/>
        <end position="27"/>
    </location>
</feature>
<dbReference type="PROSITE" id="PS51257">
    <property type="entry name" value="PROKAR_LIPOPROTEIN"/>
    <property type="match status" value="1"/>
</dbReference>
<comment type="caution">
    <text evidence="3">The sequence shown here is derived from an EMBL/GenBank/DDBJ whole genome shotgun (WGS) entry which is preliminary data.</text>
</comment>
<dbReference type="EMBL" id="JABRWO010000002">
    <property type="protein sequence ID" value="MBA2113558.1"/>
    <property type="molecule type" value="Genomic_DNA"/>
</dbReference>
<keyword evidence="1" id="KW-0732">Signal</keyword>
<gene>
    <name evidence="3" type="ORF">HOV93_07070</name>
</gene>
<keyword evidence="4" id="KW-1185">Reference proteome</keyword>
<organism evidence="3 4">
    <name type="scientific">Bremerella alba</name>
    <dbReference type="NCBI Taxonomy" id="980252"/>
    <lineage>
        <taxon>Bacteria</taxon>
        <taxon>Pseudomonadati</taxon>
        <taxon>Planctomycetota</taxon>
        <taxon>Planctomycetia</taxon>
        <taxon>Pirellulales</taxon>
        <taxon>Pirellulaceae</taxon>
        <taxon>Bremerella</taxon>
    </lineage>
</organism>
<dbReference type="SUPFAM" id="SSF52317">
    <property type="entry name" value="Class I glutamine amidotransferase-like"/>
    <property type="match status" value="1"/>
</dbReference>
<feature type="chain" id="PRO_5030555915" description="Biotin-protein ligase N-terminal domain-containing protein" evidence="1">
    <location>
        <begin position="28"/>
        <end position="266"/>
    </location>
</feature>
<evidence type="ECO:0000313" key="4">
    <source>
        <dbReference type="Proteomes" id="UP000551616"/>
    </source>
</evidence>
<dbReference type="Pfam" id="PF09825">
    <property type="entry name" value="BPL_N"/>
    <property type="match status" value="1"/>
</dbReference>
<dbReference type="RefSeq" id="WP_207395065.1">
    <property type="nucleotide sequence ID" value="NZ_JABRWO010000002.1"/>
</dbReference>
<dbReference type="InterPro" id="IPR015834">
    <property type="entry name" value="UCP016642"/>
</dbReference>